<evidence type="ECO:0000313" key="1">
    <source>
        <dbReference type="EMBL" id="KAH6921996.1"/>
    </source>
</evidence>
<reference evidence="1" key="1">
    <citation type="submission" date="2020-05" db="EMBL/GenBank/DDBJ databases">
        <title>Large-scale comparative analyses of tick genomes elucidate their genetic diversity and vector capacities.</title>
        <authorList>
            <person name="Jia N."/>
            <person name="Wang J."/>
            <person name="Shi W."/>
            <person name="Du L."/>
            <person name="Sun Y."/>
            <person name="Zhan W."/>
            <person name="Jiang J."/>
            <person name="Wang Q."/>
            <person name="Zhang B."/>
            <person name="Ji P."/>
            <person name="Sakyi L.B."/>
            <person name="Cui X."/>
            <person name="Yuan T."/>
            <person name="Jiang B."/>
            <person name="Yang W."/>
            <person name="Lam T.T.-Y."/>
            <person name="Chang Q."/>
            <person name="Ding S."/>
            <person name="Wang X."/>
            <person name="Zhu J."/>
            <person name="Ruan X."/>
            <person name="Zhao L."/>
            <person name="Wei J."/>
            <person name="Que T."/>
            <person name="Du C."/>
            <person name="Cheng J."/>
            <person name="Dai P."/>
            <person name="Han X."/>
            <person name="Huang E."/>
            <person name="Gao Y."/>
            <person name="Liu J."/>
            <person name="Shao H."/>
            <person name="Ye R."/>
            <person name="Li L."/>
            <person name="Wei W."/>
            <person name="Wang X."/>
            <person name="Wang C."/>
            <person name="Yang T."/>
            <person name="Huo Q."/>
            <person name="Li W."/>
            <person name="Guo W."/>
            <person name="Chen H."/>
            <person name="Zhou L."/>
            <person name="Ni X."/>
            <person name="Tian J."/>
            <person name="Zhou Y."/>
            <person name="Sheng Y."/>
            <person name="Liu T."/>
            <person name="Pan Y."/>
            <person name="Xia L."/>
            <person name="Li J."/>
            <person name="Zhao F."/>
            <person name="Cao W."/>
        </authorList>
    </citation>
    <scope>NUCLEOTIDE SEQUENCE</scope>
    <source>
        <strain evidence="1">Hyas-2018</strain>
    </source>
</reference>
<keyword evidence="2" id="KW-1185">Reference proteome</keyword>
<dbReference type="EMBL" id="CM023489">
    <property type="protein sequence ID" value="KAH6921996.1"/>
    <property type="molecule type" value="Genomic_DNA"/>
</dbReference>
<accession>A0ACB7RK39</accession>
<organism evidence="1 2">
    <name type="scientific">Hyalomma asiaticum</name>
    <name type="common">Tick</name>
    <dbReference type="NCBI Taxonomy" id="266040"/>
    <lineage>
        <taxon>Eukaryota</taxon>
        <taxon>Metazoa</taxon>
        <taxon>Ecdysozoa</taxon>
        <taxon>Arthropoda</taxon>
        <taxon>Chelicerata</taxon>
        <taxon>Arachnida</taxon>
        <taxon>Acari</taxon>
        <taxon>Parasitiformes</taxon>
        <taxon>Ixodida</taxon>
        <taxon>Ixodoidea</taxon>
        <taxon>Ixodidae</taxon>
        <taxon>Hyalomminae</taxon>
        <taxon>Hyalomma</taxon>
    </lineage>
</organism>
<name>A0ACB7RK39_HYAAI</name>
<protein>
    <submittedName>
        <fullName evidence="1">Uncharacterized protein</fullName>
    </submittedName>
</protein>
<gene>
    <name evidence="1" type="ORF">HPB50_007294</name>
</gene>
<evidence type="ECO:0000313" key="2">
    <source>
        <dbReference type="Proteomes" id="UP000821845"/>
    </source>
</evidence>
<comment type="caution">
    <text evidence="1">The sequence shown here is derived from an EMBL/GenBank/DDBJ whole genome shotgun (WGS) entry which is preliminary data.</text>
</comment>
<dbReference type="Proteomes" id="UP000821845">
    <property type="component" value="Chromosome 9"/>
</dbReference>
<proteinExistence type="predicted"/>
<sequence>MLAVDCWLVGTCGFTIPLPLFGALSLPFVFWMLAARAGVGPSVCCAAWTIIVLCLPLLCSFLQKRIWAKVIRVRDERLKAITDLLATVRVVKMYAWEDELKENVMRFREMELKWLFRANLLDALLDCIYSSTSSVRLLSFLRPPYRRTTSG</sequence>